<protein>
    <submittedName>
        <fullName evidence="1">Uncharacterized protein</fullName>
    </submittedName>
</protein>
<sequence length="108" mass="12304">MATSYPQVDATGRDRRDRLLHRSRLTDRSCSGRRRIRRFTGLEYPLSKRECRLEHPVAGRVDQRLEPAAGESGAVVGLETLDPFVVEIVDRRLISISAIERIVFSPED</sequence>
<evidence type="ECO:0000313" key="2">
    <source>
        <dbReference type="Proteomes" id="UP000509241"/>
    </source>
</evidence>
<dbReference type="RefSeq" id="WP_179260222.1">
    <property type="nucleotide sequence ID" value="NZ_CP058601.1"/>
</dbReference>
<dbReference type="EMBL" id="CP058601">
    <property type="protein sequence ID" value="QLG48483.1"/>
    <property type="molecule type" value="Genomic_DNA"/>
</dbReference>
<accession>A0A7D5K5L8</accession>
<name>A0A7D5K5L8_9EURY</name>
<organism evidence="1 2">
    <name type="scientific">Natrinema halophilum</name>
    <dbReference type="NCBI Taxonomy" id="1699371"/>
    <lineage>
        <taxon>Archaea</taxon>
        <taxon>Methanobacteriati</taxon>
        <taxon>Methanobacteriota</taxon>
        <taxon>Stenosarchaea group</taxon>
        <taxon>Halobacteria</taxon>
        <taxon>Halobacteriales</taxon>
        <taxon>Natrialbaceae</taxon>
        <taxon>Natrinema</taxon>
    </lineage>
</organism>
<reference evidence="1 2" key="1">
    <citation type="submission" date="2020-07" db="EMBL/GenBank/DDBJ databases">
        <authorList>
            <person name="Cui H."/>
        </authorList>
    </citation>
    <scope>NUCLEOTIDE SEQUENCE [LARGE SCALE GENOMIC DNA]</scope>
    <source>
        <strain evidence="1 2">YPL8</strain>
    </source>
</reference>
<keyword evidence="2" id="KW-1185">Reference proteome</keyword>
<dbReference type="KEGG" id="haly:HYG82_06295"/>
<dbReference type="AlphaFoldDB" id="A0A7D5K5L8"/>
<proteinExistence type="predicted"/>
<gene>
    <name evidence="1" type="ORF">HYG82_06295</name>
</gene>
<dbReference type="Proteomes" id="UP000509241">
    <property type="component" value="Chromosome"/>
</dbReference>
<dbReference type="GeneID" id="56032884"/>
<evidence type="ECO:0000313" key="1">
    <source>
        <dbReference type="EMBL" id="QLG48483.1"/>
    </source>
</evidence>